<gene>
    <name evidence="5" type="primary">tatC</name>
    <name evidence="6" type="ORF">FKV42_10395</name>
</gene>
<feature type="transmembrane region" description="Helical" evidence="5">
    <location>
        <begin position="196"/>
        <end position="213"/>
    </location>
</feature>
<dbReference type="Pfam" id="PF00902">
    <property type="entry name" value="TatC"/>
    <property type="match status" value="1"/>
</dbReference>
<dbReference type="RefSeq" id="WP_154810200.1">
    <property type="nucleotide sequence ID" value="NZ_VIAQ01000017.1"/>
</dbReference>
<dbReference type="EMBL" id="VIAQ01000017">
    <property type="protein sequence ID" value="TQD24344.1"/>
    <property type="molecule type" value="Genomic_DNA"/>
</dbReference>
<comment type="function">
    <text evidence="5">Part of the twin-arginine translocation (Tat) system that transports large folded proteins containing a characteristic twin-arginine motif in their signal peptide across membranes.</text>
</comment>
<keyword evidence="4 5" id="KW-0472">Membrane</keyword>
<keyword evidence="2 5" id="KW-0812">Transmembrane</keyword>
<feature type="transmembrane region" description="Helical" evidence="5">
    <location>
        <begin position="219"/>
        <end position="237"/>
    </location>
</feature>
<name>A0A7Z8KM50_9EURY</name>
<keyword evidence="5" id="KW-0813">Transport</keyword>
<keyword evidence="7" id="KW-1185">Reference proteome</keyword>
<dbReference type="PANTHER" id="PTHR30371">
    <property type="entry name" value="SEC-INDEPENDENT PROTEIN TRANSLOCASE PROTEIN TATC"/>
    <property type="match status" value="1"/>
</dbReference>
<dbReference type="PRINTS" id="PR01840">
    <property type="entry name" value="TATCFAMILY"/>
</dbReference>
<evidence type="ECO:0000256" key="5">
    <source>
        <dbReference type="HAMAP-Rule" id="MF_00902"/>
    </source>
</evidence>
<sequence>MNSFMEDISIVIVSLRKKLALLFSVFFVLFMVSFQFAGLIISTIKDDLLPEGAKLVYVSPLEIMLLKMKIALFVGLFCLLPFLLYFAVKTLLKRKLVTLKIRKGPVAIVSFFALLSFLVGASYAYFIMLPLFIDYLYLNAAASGVTATYSIFSFISFAVQATLIFGLVFETPLILTLLTRYDIVQYKTLVTYRKHIYVVCLIVGAVITPPDIISQMMVGVPLVVFFELSLVIVKIMGAGKGKKK</sequence>
<comment type="similarity">
    <text evidence="5">Belongs to the TatC family.</text>
</comment>
<feature type="transmembrane region" description="Helical" evidence="5">
    <location>
        <begin position="149"/>
        <end position="175"/>
    </location>
</feature>
<evidence type="ECO:0000256" key="4">
    <source>
        <dbReference type="ARBA" id="ARBA00023136"/>
    </source>
</evidence>
<evidence type="ECO:0000256" key="3">
    <source>
        <dbReference type="ARBA" id="ARBA00022989"/>
    </source>
</evidence>
<evidence type="ECO:0000256" key="1">
    <source>
        <dbReference type="ARBA" id="ARBA00004141"/>
    </source>
</evidence>
<dbReference type="GO" id="GO:0009977">
    <property type="term" value="F:proton motive force dependent protein transmembrane transporter activity"/>
    <property type="evidence" value="ECO:0007669"/>
    <property type="project" value="TreeGrafter"/>
</dbReference>
<evidence type="ECO:0000313" key="6">
    <source>
        <dbReference type="EMBL" id="TQD24344.1"/>
    </source>
</evidence>
<keyword evidence="5" id="KW-1003">Cell membrane</keyword>
<reference evidence="6 7" key="1">
    <citation type="submission" date="2019-06" db="EMBL/GenBank/DDBJ databases">
        <title>Draft genome sequence of Methanolobus vulcani B1d.</title>
        <authorList>
            <person name="Creighbaum A.J."/>
            <person name="Ticak T."/>
            <person name="Hariraju D."/>
            <person name="Arivett B.A."/>
            <person name="Ferguson D.J.Jr."/>
        </authorList>
    </citation>
    <scope>NUCLEOTIDE SEQUENCE [LARGE SCALE GENOMIC DNA]</scope>
    <source>
        <strain evidence="6 7">B1d</strain>
    </source>
</reference>
<feature type="transmembrane region" description="Helical" evidence="5">
    <location>
        <begin position="21"/>
        <end position="44"/>
    </location>
</feature>
<dbReference type="GO" id="GO:0033281">
    <property type="term" value="C:TAT protein transport complex"/>
    <property type="evidence" value="ECO:0007669"/>
    <property type="project" value="UniProtKB-UniRule"/>
</dbReference>
<dbReference type="PANTHER" id="PTHR30371:SF0">
    <property type="entry name" value="SEC-INDEPENDENT PROTEIN TRANSLOCASE PROTEIN TATC, CHLOROPLASTIC-RELATED"/>
    <property type="match status" value="1"/>
</dbReference>
<protein>
    <recommendedName>
        <fullName evidence="5">Sec-independent protein translocase protein TatC</fullName>
    </recommendedName>
</protein>
<evidence type="ECO:0000256" key="2">
    <source>
        <dbReference type="ARBA" id="ARBA00022692"/>
    </source>
</evidence>
<keyword evidence="5" id="KW-0811">Translocation</keyword>
<dbReference type="InterPro" id="IPR002033">
    <property type="entry name" value="TatC"/>
</dbReference>
<evidence type="ECO:0000313" key="7">
    <source>
        <dbReference type="Proteomes" id="UP000319335"/>
    </source>
</evidence>
<comment type="subunit">
    <text evidence="5">Forms a complex with TatA.</text>
</comment>
<dbReference type="HAMAP" id="MF_00902">
    <property type="entry name" value="TatC"/>
    <property type="match status" value="1"/>
</dbReference>
<keyword evidence="3 5" id="KW-1133">Transmembrane helix</keyword>
<dbReference type="GO" id="GO:0043953">
    <property type="term" value="P:protein transport by the Tat complex"/>
    <property type="evidence" value="ECO:0007669"/>
    <property type="project" value="UniProtKB-UniRule"/>
</dbReference>
<dbReference type="OrthoDB" id="15305at2157"/>
<proteinExistence type="inferred from homology"/>
<accession>A0A7Z8KM50</accession>
<dbReference type="Proteomes" id="UP000319335">
    <property type="component" value="Unassembled WGS sequence"/>
</dbReference>
<dbReference type="GO" id="GO:0065002">
    <property type="term" value="P:intracellular protein transmembrane transport"/>
    <property type="evidence" value="ECO:0007669"/>
    <property type="project" value="TreeGrafter"/>
</dbReference>
<organism evidence="6 7">
    <name type="scientific">Methanolobus vulcani</name>
    <dbReference type="NCBI Taxonomy" id="38026"/>
    <lineage>
        <taxon>Archaea</taxon>
        <taxon>Methanobacteriati</taxon>
        <taxon>Methanobacteriota</taxon>
        <taxon>Stenosarchaea group</taxon>
        <taxon>Methanomicrobia</taxon>
        <taxon>Methanosarcinales</taxon>
        <taxon>Methanosarcinaceae</taxon>
        <taxon>Methanolobus</taxon>
    </lineage>
</organism>
<keyword evidence="5" id="KW-0653">Protein transport</keyword>
<comment type="caution">
    <text evidence="6">The sequence shown here is derived from an EMBL/GenBank/DDBJ whole genome shotgun (WGS) entry which is preliminary data.</text>
</comment>
<comment type="subcellular location">
    <subcellularLocation>
        <location evidence="5">Cell membrane</location>
        <topology evidence="5">Multi-pass membrane protein</topology>
    </subcellularLocation>
    <subcellularLocation>
        <location evidence="1">Membrane</location>
        <topology evidence="1">Multi-pass membrane protein</topology>
    </subcellularLocation>
</comment>
<feature type="transmembrane region" description="Helical" evidence="5">
    <location>
        <begin position="106"/>
        <end position="129"/>
    </location>
</feature>
<feature type="transmembrane region" description="Helical" evidence="5">
    <location>
        <begin position="64"/>
        <end position="86"/>
    </location>
</feature>
<dbReference type="AlphaFoldDB" id="A0A7Z8KM50"/>